<dbReference type="PANTHER" id="PTHR31956">
    <property type="entry name" value="NON-SPECIFIC PHOSPHOLIPASE C4-RELATED"/>
    <property type="match status" value="1"/>
</dbReference>
<dbReference type="Proteomes" id="UP000326912">
    <property type="component" value="Unassembled WGS sequence"/>
</dbReference>
<dbReference type="GO" id="GO:0042578">
    <property type="term" value="F:phosphoric ester hydrolase activity"/>
    <property type="evidence" value="ECO:0007669"/>
    <property type="project" value="UniProtKB-ARBA"/>
</dbReference>
<evidence type="ECO:0000313" key="3">
    <source>
        <dbReference type="EMBL" id="GER90916.1"/>
    </source>
</evidence>
<dbReference type="InterPro" id="IPR017850">
    <property type="entry name" value="Alkaline_phosphatase_core_sf"/>
</dbReference>
<feature type="transmembrane region" description="Helical" evidence="2">
    <location>
        <begin position="6"/>
        <end position="27"/>
    </location>
</feature>
<keyword evidence="1" id="KW-0378">Hydrolase</keyword>
<accession>A0A5J4L0C2</accession>
<protein>
    <submittedName>
        <fullName evidence="3">Acid phosphatase</fullName>
    </submittedName>
</protein>
<keyword evidence="2" id="KW-0812">Transmembrane</keyword>
<dbReference type="AlphaFoldDB" id="A0A5J4L0C2"/>
<proteinExistence type="predicted"/>
<name>A0A5J4L0C2_9CHLR</name>
<dbReference type="PANTHER" id="PTHR31956:SF1">
    <property type="entry name" value="NON-SPECIFIC PHOSPHOLIPASE C1"/>
    <property type="match status" value="1"/>
</dbReference>
<dbReference type="SUPFAM" id="SSF53649">
    <property type="entry name" value="Alkaline phosphatase-like"/>
    <property type="match status" value="1"/>
</dbReference>
<dbReference type="InterPro" id="IPR007312">
    <property type="entry name" value="Phosphoesterase"/>
</dbReference>
<dbReference type="EMBL" id="BKZW01000003">
    <property type="protein sequence ID" value="GER90916.1"/>
    <property type="molecule type" value="Genomic_DNA"/>
</dbReference>
<reference evidence="3 4" key="1">
    <citation type="submission" date="2019-10" db="EMBL/GenBank/DDBJ databases">
        <title>Dictyobacter vulcani sp. nov., within the class Ktedonobacteria, isolated from soil of volcanic Mt. Zao.</title>
        <authorList>
            <person name="Zheng Y."/>
            <person name="Wang C.M."/>
            <person name="Sakai Y."/>
            <person name="Abe K."/>
            <person name="Yokota A."/>
            <person name="Yabe S."/>
        </authorList>
    </citation>
    <scope>NUCLEOTIDE SEQUENCE [LARGE SCALE GENOMIC DNA]</scope>
    <source>
        <strain evidence="3 4">W12</strain>
    </source>
</reference>
<dbReference type="Gene3D" id="3.40.720.10">
    <property type="entry name" value="Alkaline Phosphatase, subunit A"/>
    <property type="match status" value="1"/>
</dbReference>
<keyword evidence="2" id="KW-0472">Membrane</keyword>
<dbReference type="Pfam" id="PF04185">
    <property type="entry name" value="Phosphoesterase"/>
    <property type="match status" value="1"/>
</dbReference>
<evidence type="ECO:0000313" key="4">
    <source>
        <dbReference type="Proteomes" id="UP000326912"/>
    </source>
</evidence>
<keyword evidence="2" id="KW-1133">Transmembrane helix</keyword>
<organism evidence="3 4">
    <name type="scientific">Dictyobacter vulcani</name>
    <dbReference type="NCBI Taxonomy" id="2607529"/>
    <lineage>
        <taxon>Bacteria</taxon>
        <taxon>Bacillati</taxon>
        <taxon>Chloroflexota</taxon>
        <taxon>Ktedonobacteria</taxon>
        <taxon>Ktedonobacterales</taxon>
        <taxon>Dictyobacteraceae</taxon>
        <taxon>Dictyobacter</taxon>
    </lineage>
</organism>
<evidence type="ECO:0000256" key="1">
    <source>
        <dbReference type="ARBA" id="ARBA00022801"/>
    </source>
</evidence>
<keyword evidence="4" id="KW-1185">Reference proteome</keyword>
<comment type="caution">
    <text evidence="3">The sequence shown here is derived from an EMBL/GenBank/DDBJ whole genome shotgun (WGS) entry which is preliminary data.</text>
</comment>
<gene>
    <name evidence="3" type="ORF">KDW_50780</name>
</gene>
<sequence length="296" mass="32123">MRHRVVLVTAMCAVILVAALVASLLFFKPLQTSSQTLSAQVTLPRPDHVVVVVEENQASASIIGSAEAPYINSLASQGALFTNFHAETHPSQPNYLALYSGSTQGLDSDACPNTYTGPNLGASLLKAHFSFTGYSETMPAPGYTGCSAPDDFNALYARKHNPWVNFTNVPVSSNQPLTSFPSNYSQLPTVSFVVPNQIHDMHSASIADGDSWLKTNLDGYARWANTHNSLLIVTWDEDDGSTTNQIATIFTGSMVKSGQYDQSLNHYNLLRTLTEMYGLSPLNESATTPAIENIWK</sequence>
<evidence type="ECO:0000256" key="2">
    <source>
        <dbReference type="SAM" id="Phobius"/>
    </source>
</evidence>
<dbReference type="RefSeq" id="WP_151758623.1">
    <property type="nucleotide sequence ID" value="NZ_BKZW01000003.1"/>
</dbReference>